<name>A0A1N6JVG2_9FLAO</name>
<dbReference type="InterPro" id="IPR026444">
    <property type="entry name" value="Secre_tail"/>
</dbReference>
<evidence type="ECO:0000259" key="2">
    <source>
        <dbReference type="Pfam" id="PF18962"/>
    </source>
</evidence>
<dbReference type="OrthoDB" id="127762at2"/>
<evidence type="ECO:0000256" key="1">
    <source>
        <dbReference type="ARBA" id="ARBA00022729"/>
    </source>
</evidence>
<keyword evidence="1" id="KW-0732">Signal</keyword>
<dbReference type="RefSeq" id="WP_074237019.1">
    <property type="nucleotide sequence ID" value="NZ_FSRK01000003.1"/>
</dbReference>
<dbReference type="InterPro" id="IPR019026">
    <property type="entry name" value="Peptidase_M64_IgA"/>
</dbReference>
<gene>
    <name evidence="3" type="ORF">SAMN05444409_3914</name>
</gene>
<organism evidence="3 4">
    <name type="scientific">Epilithonimonas zeae</name>
    <dbReference type="NCBI Taxonomy" id="1416779"/>
    <lineage>
        <taxon>Bacteria</taxon>
        <taxon>Pseudomonadati</taxon>
        <taxon>Bacteroidota</taxon>
        <taxon>Flavobacteriia</taxon>
        <taxon>Flavobacteriales</taxon>
        <taxon>Weeksellaceae</taxon>
        <taxon>Chryseobacterium group</taxon>
        <taxon>Epilithonimonas</taxon>
    </lineage>
</organism>
<dbReference type="EMBL" id="FSRK01000003">
    <property type="protein sequence ID" value="SIO48233.1"/>
    <property type="molecule type" value="Genomic_DNA"/>
</dbReference>
<dbReference type="Proteomes" id="UP000185207">
    <property type="component" value="Unassembled WGS sequence"/>
</dbReference>
<evidence type="ECO:0000313" key="4">
    <source>
        <dbReference type="Proteomes" id="UP000185207"/>
    </source>
</evidence>
<keyword evidence="4" id="KW-1185">Reference proteome</keyword>
<dbReference type="Pfam" id="PF18962">
    <property type="entry name" value="Por_Secre_tail"/>
    <property type="match status" value="1"/>
</dbReference>
<dbReference type="STRING" id="1416779.SAMN05444409_3914"/>
<dbReference type="Pfam" id="PF09471">
    <property type="entry name" value="Peptidase_M64"/>
    <property type="match status" value="1"/>
</dbReference>
<dbReference type="AlphaFoldDB" id="A0A1N6JVG2"/>
<evidence type="ECO:0000313" key="3">
    <source>
        <dbReference type="EMBL" id="SIO48233.1"/>
    </source>
</evidence>
<accession>A0A1N6JVG2</accession>
<feature type="domain" description="Secretion system C-terminal sorting" evidence="2">
    <location>
        <begin position="378"/>
        <end position="451"/>
    </location>
</feature>
<dbReference type="Gene3D" id="3.40.390.10">
    <property type="entry name" value="Collagenase (Catalytic Domain)"/>
    <property type="match status" value="1"/>
</dbReference>
<dbReference type="GO" id="GO:0008237">
    <property type="term" value="F:metallopeptidase activity"/>
    <property type="evidence" value="ECO:0007669"/>
    <property type="project" value="InterPro"/>
</dbReference>
<reference evidence="4" key="1">
    <citation type="submission" date="2016-11" db="EMBL/GenBank/DDBJ databases">
        <authorList>
            <person name="Varghese N."/>
            <person name="Submissions S."/>
        </authorList>
    </citation>
    <scope>NUCLEOTIDE SEQUENCE [LARGE SCALE GENOMIC DNA]</scope>
    <source>
        <strain evidence="4">DSM 27623</strain>
    </source>
</reference>
<sequence>MKHIYLLCLLFYTISFGQIFDLVPLLESGAKDKRINLVILGDGYTASEQSTFLTDATFVSNYLMNKAPYSNYKNYFNVYALKVISQESGVKHPGTASDVSEPVIPVSNPNNYLNSSYDTSGTHRCIYGSVNKVTQTLAANIPEFDIALVLGNDTEYGGCGGTYAFLSRNDQAPDVAYHELGHSFGKLADEYWFSGSGESPNKTKTSNTETVRWKNWLNTGNIGIYQFTENTAWYRPHQNCEMRYLNRQFCNVCKEALVEKIHLTKNPIDSFTPSNSAAITTNQNLDLKVNLILPIPNTLKSEWKLNNTSIATDVSELTIQSSQLNTGSNTVLFNVYDNTAMVRTDNHSTIHLSTISWTINKTQLGINDIRAKQFDFILYPNPAEDFVVMESKSGFTEKVEVRIIDNSGKLIKKQNVDLSKQEKIDISKLISQDYWINVYQKGQLILSKKMIKK</sequence>
<dbReference type="InterPro" id="IPR024079">
    <property type="entry name" value="MetalloPept_cat_dom_sf"/>
</dbReference>
<dbReference type="NCBIfam" id="TIGR04183">
    <property type="entry name" value="Por_Secre_tail"/>
    <property type="match status" value="1"/>
</dbReference>
<protein>
    <submittedName>
        <fullName evidence="3">Por secretion system C-terminal sorting domain-containing protein</fullName>
    </submittedName>
</protein>
<proteinExistence type="predicted"/>